<dbReference type="Pfam" id="PF25372">
    <property type="entry name" value="DUF7885"/>
    <property type="match status" value="4"/>
</dbReference>
<dbReference type="InterPro" id="IPR036047">
    <property type="entry name" value="F-box-like_dom_sf"/>
</dbReference>
<feature type="domain" description="F-box/LRR-repeat protein 15-like leucin rich repeat" evidence="2">
    <location>
        <begin position="332"/>
        <end position="484"/>
    </location>
</feature>
<dbReference type="PANTHER" id="PTHR13318:SF272">
    <property type="entry name" value="OS12G0552700 PROTEIN"/>
    <property type="match status" value="1"/>
</dbReference>
<proteinExistence type="predicted"/>
<feature type="domain" description="F-box/LRR-repeat protein 15-like leucin rich repeat" evidence="2">
    <location>
        <begin position="205"/>
        <end position="288"/>
    </location>
</feature>
<dbReference type="SUPFAM" id="SSF81383">
    <property type="entry name" value="F-box domain"/>
    <property type="match status" value="1"/>
</dbReference>
<dbReference type="PANTHER" id="PTHR13318">
    <property type="entry name" value="PARTNER OF PAIRED, ISOFORM B-RELATED"/>
    <property type="match status" value="1"/>
</dbReference>
<dbReference type="Gene3D" id="1.20.1280.50">
    <property type="match status" value="1"/>
</dbReference>
<dbReference type="Pfam" id="PF18511">
    <property type="entry name" value="F-box_5"/>
    <property type="match status" value="1"/>
</dbReference>
<dbReference type="FunFam" id="3.80.10.10:FF:000276">
    <property type="entry name" value="F-box/LRR-repeat protein 3"/>
    <property type="match status" value="1"/>
</dbReference>
<sequence>MSGNTLCTEDGMKKEEGVLSLLSDDILLRILEALENPEDRKSWSAVCKQFYRLEGVSRERLQLTRREMLPRILHRYGNMQHLDLSQCPQITDAFLEQVVRLAGARLRSINMCKLGGFGHAGLASLARGCENLVEIDLSNCGRIGDKEAAAISQAVNLQSLKLVKCRQISDLGLGCIAVRCSKLVYLSLKWCVGISDLGIELVAVKCKDLRFLDVSYLQQITNKCMASITDLDYLETLVLAGCLSIDDEGLHHLRNGCKSLQRLDVSKCQNVSCGGIISLMSGSIALRQLSLAYCVPQVTNSLFASLQKFECLWSIKFDGCEISSSGLESVGKSCKSLQELSLSKCDGVTDEGISAVVVGCRDLKIMDLTCCHNITDVAVSAIATSCRYLSCLKMESCSLVTETSMDVLGDNCHFLEVLDLTDSSISDSGLKSISRCSELTTLKLGICQNISDEGLKYIGAYCSNLQELDLYRSSGVGDVGITAIAHGCPKLKILNLSYCTSITDDALKCLAQLERLRNLEIRCCLLVTSAGLSAIGMGCKHLVELDIKRCYRVDDVGLMTVVSCCQNLRQINISYCPISDEGLLALANLSCLQNVKLVHLRNVTMNAFAYALVACKSLKKVKLLKHLKSLLSPSIIDHLEAQGCRLRWMQKPPVM</sequence>
<evidence type="ECO:0000259" key="1">
    <source>
        <dbReference type="Pfam" id="PF18511"/>
    </source>
</evidence>
<organism evidence="3">
    <name type="scientific">Wollemia nobilis</name>
    <dbReference type="NCBI Taxonomy" id="56998"/>
    <lineage>
        <taxon>Eukaryota</taxon>
        <taxon>Viridiplantae</taxon>
        <taxon>Streptophyta</taxon>
        <taxon>Embryophyta</taxon>
        <taxon>Tracheophyta</taxon>
        <taxon>Spermatophyta</taxon>
        <taxon>Pinopsida</taxon>
        <taxon>Pinidae</taxon>
        <taxon>Conifers II</taxon>
        <taxon>Araucariales</taxon>
        <taxon>Araucariaceae</taxon>
        <taxon>Wollemia</taxon>
    </lineage>
</organism>
<dbReference type="InterPro" id="IPR032675">
    <property type="entry name" value="LRR_dom_sf"/>
</dbReference>
<dbReference type="GO" id="GO:0031146">
    <property type="term" value="P:SCF-dependent proteasomal ubiquitin-dependent protein catabolic process"/>
    <property type="evidence" value="ECO:0007669"/>
    <property type="project" value="TreeGrafter"/>
</dbReference>
<dbReference type="SMART" id="SM00367">
    <property type="entry name" value="LRR_CC"/>
    <property type="match status" value="19"/>
</dbReference>
<feature type="domain" description="F-box/LRR-repeat protein 15-like leucin rich repeat" evidence="2">
    <location>
        <begin position="77"/>
        <end position="203"/>
    </location>
</feature>
<dbReference type="AlphaFoldDB" id="A0A0C9QSJ7"/>
<dbReference type="InterPro" id="IPR057207">
    <property type="entry name" value="FBXL15_LRR"/>
</dbReference>
<dbReference type="Gene3D" id="3.80.10.10">
    <property type="entry name" value="Ribonuclease Inhibitor"/>
    <property type="match status" value="3"/>
</dbReference>
<evidence type="ECO:0000313" key="3">
    <source>
        <dbReference type="EMBL" id="JAG87685.1"/>
    </source>
</evidence>
<evidence type="ECO:0000259" key="2">
    <source>
        <dbReference type="Pfam" id="PF25372"/>
    </source>
</evidence>
<protein>
    <submittedName>
        <fullName evidence="3">TSA: Wollemia nobilis Ref_Wollemi_Transcript_11715_2596 transcribed RNA sequence</fullName>
    </submittedName>
</protein>
<dbReference type="SUPFAM" id="SSF52047">
    <property type="entry name" value="RNI-like"/>
    <property type="match status" value="3"/>
</dbReference>
<dbReference type="InterPro" id="IPR006553">
    <property type="entry name" value="Leu-rich_rpt_Cys-con_subtyp"/>
</dbReference>
<accession>A0A0C9QSJ7</accession>
<dbReference type="GO" id="GO:0019005">
    <property type="term" value="C:SCF ubiquitin ligase complex"/>
    <property type="evidence" value="ECO:0007669"/>
    <property type="project" value="TreeGrafter"/>
</dbReference>
<dbReference type="InterPro" id="IPR041567">
    <property type="entry name" value="COI1_F-box"/>
</dbReference>
<name>A0A0C9QSJ7_9CONI</name>
<feature type="domain" description="COI1 F-box" evidence="1">
    <location>
        <begin position="22"/>
        <end position="59"/>
    </location>
</feature>
<feature type="domain" description="F-box/LRR-repeat protein 15-like leucin rich repeat" evidence="2">
    <location>
        <begin position="487"/>
        <end position="588"/>
    </location>
</feature>
<dbReference type="EMBL" id="GCHU01011649">
    <property type="protein sequence ID" value="JAG87685.1"/>
    <property type="molecule type" value="Transcribed_RNA"/>
</dbReference>
<reference evidence="3" key="1">
    <citation type="submission" date="2015-02" db="EMBL/GenBank/DDBJ databases">
        <title>A transcriptome of Wollemia nobilis - a relic of Gondwana.</title>
        <authorList>
            <person name="Chia J.Y."/>
            <person name="Leong Y.S."/>
            <person name="Abdul Karim S."/>
            <person name="Wan Azmi N."/>
            <person name="Hercus R."/>
            <person name="Croft L."/>
        </authorList>
    </citation>
    <scope>NUCLEOTIDE SEQUENCE</scope>
    <source>
        <strain evidence="3">MaeBrown</strain>
        <tissue evidence="3">Leaf</tissue>
    </source>
</reference>